<dbReference type="OrthoDB" id="5413827at2759"/>
<dbReference type="Proteomes" id="UP000799766">
    <property type="component" value="Unassembled WGS sequence"/>
</dbReference>
<evidence type="ECO:0000313" key="2">
    <source>
        <dbReference type="Proteomes" id="UP000799766"/>
    </source>
</evidence>
<dbReference type="InterPro" id="IPR038883">
    <property type="entry name" value="AN11006-like"/>
</dbReference>
<protein>
    <submittedName>
        <fullName evidence="1">Uncharacterized protein</fullName>
    </submittedName>
</protein>
<keyword evidence="2" id="KW-1185">Reference proteome</keyword>
<gene>
    <name evidence="1" type="ORF">BDY21DRAFT_373311</name>
</gene>
<organism evidence="1 2">
    <name type="scientific">Lineolata rhizophorae</name>
    <dbReference type="NCBI Taxonomy" id="578093"/>
    <lineage>
        <taxon>Eukaryota</taxon>
        <taxon>Fungi</taxon>
        <taxon>Dikarya</taxon>
        <taxon>Ascomycota</taxon>
        <taxon>Pezizomycotina</taxon>
        <taxon>Dothideomycetes</taxon>
        <taxon>Dothideomycetes incertae sedis</taxon>
        <taxon>Lineolatales</taxon>
        <taxon>Lineolataceae</taxon>
        <taxon>Lineolata</taxon>
    </lineage>
</organism>
<evidence type="ECO:0000313" key="1">
    <source>
        <dbReference type="EMBL" id="KAF2455706.1"/>
    </source>
</evidence>
<accession>A0A6A6NVF2</accession>
<proteinExistence type="predicted"/>
<dbReference type="PANTHER" id="PTHR42085:SF2">
    <property type="entry name" value="F-BOX DOMAIN-CONTAINING PROTEIN"/>
    <property type="match status" value="1"/>
</dbReference>
<dbReference type="PANTHER" id="PTHR42085">
    <property type="entry name" value="F-BOX DOMAIN-CONTAINING PROTEIN"/>
    <property type="match status" value="1"/>
</dbReference>
<name>A0A6A6NVF2_9PEZI</name>
<sequence>MTTSSQPCHFLRIPPELRLYIFYLVLQSQADTETTEMWPPASIPITCNPRNNNYLKTSLPHHWPSIFRYWGSPRMAAALRLNRQLHREATDVLYTRFTLFFAFNMNLTAAEFSSWLAARGPAAARLIRRVCIPVMLDTIEVPEPPPEADASAVAGWASALARHSHELATTVRVALPALRFVALDVGIIGDAFEVSQIQGDEGSAARAAHAVPLVDVLVKLGHVFEGVAKVVFVLSDWTGSPRYQDLIGRAAAIGGWDCMTVNTSSREKVGESRWWIVNKAEGGERGSADRWLG</sequence>
<reference evidence="1" key="1">
    <citation type="journal article" date="2020" name="Stud. Mycol.">
        <title>101 Dothideomycetes genomes: a test case for predicting lifestyles and emergence of pathogens.</title>
        <authorList>
            <person name="Haridas S."/>
            <person name="Albert R."/>
            <person name="Binder M."/>
            <person name="Bloem J."/>
            <person name="Labutti K."/>
            <person name="Salamov A."/>
            <person name="Andreopoulos B."/>
            <person name="Baker S."/>
            <person name="Barry K."/>
            <person name="Bills G."/>
            <person name="Bluhm B."/>
            <person name="Cannon C."/>
            <person name="Castanera R."/>
            <person name="Culley D."/>
            <person name="Daum C."/>
            <person name="Ezra D."/>
            <person name="Gonzalez J."/>
            <person name="Henrissat B."/>
            <person name="Kuo A."/>
            <person name="Liang C."/>
            <person name="Lipzen A."/>
            <person name="Lutzoni F."/>
            <person name="Magnuson J."/>
            <person name="Mondo S."/>
            <person name="Nolan M."/>
            <person name="Ohm R."/>
            <person name="Pangilinan J."/>
            <person name="Park H.-J."/>
            <person name="Ramirez L."/>
            <person name="Alfaro M."/>
            <person name="Sun H."/>
            <person name="Tritt A."/>
            <person name="Yoshinaga Y."/>
            <person name="Zwiers L.-H."/>
            <person name="Turgeon B."/>
            <person name="Goodwin S."/>
            <person name="Spatafora J."/>
            <person name="Crous P."/>
            <person name="Grigoriev I."/>
        </authorList>
    </citation>
    <scope>NUCLEOTIDE SEQUENCE</scope>
    <source>
        <strain evidence="1">ATCC 16933</strain>
    </source>
</reference>
<dbReference type="EMBL" id="MU001686">
    <property type="protein sequence ID" value="KAF2455706.1"/>
    <property type="molecule type" value="Genomic_DNA"/>
</dbReference>
<dbReference type="AlphaFoldDB" id="A0A6A6NVF2"/>